<keyword evidence="1" id="KW-0472">Membrane</keyword>
<dbReference type="Gramene" id="Mp2g01280.1">
    <property type="protein sequence ID" value="Mp2g01280.1.cds1"/>
    <property type="gene ID" value="Mp2g01280"/>
</dbReference>
<gene>
    <name evidence="2" type="ORF">MARPO_0028s0024</name>
</gene>
<protein>
    <submittedName>
        <fullName evidence="2">Uncharacterized protein</fullName>
    </submittedName>
</protein>
<proteinExistence type="predicted"/>
<sequence length="78" mass="8859">MRTIEGIVHMMEIKKFQFISLIWTILLIAVCCSIAVLLLVLICIATPCAASVRARMKTAMETMKSLISGIIQDRYQWK</sequence>
<dbReference type="Proteomes" id="UP000244005">
    <property type="component" value="Unassembled WGS sequence"/>
</dbReference>
<keyword evidence="1" id="KW-1133">Transmembrane helix</keyword>
<keyword evidence="1" id="KW-0812">Transmembrane</keyword>
<evidence type="ECO:0000313" key="3">
    <source>
        <dbReference type="Proteomes" id="UP000244005"/>
    </source>
</evidence>
<dbReference type="EMBL" id="KZ772700">
    <property type="protein sequence ID" value="PTQ42698.1"/>
    <property type="molecule type" value="Genomic_DNA"/>
</dbReference>
<dbReference type="AlphaFoldDB" id="A0A2R6X9B8"/>
<evidence type="ECO:0000256" key="1">
    <source>
        <dbReference type="SAM" id="Phobius"/>
    </source>
</evidence>
<accession>A0A2R6X9B8</accession>
<reference evidence="3" key="1">
    <citation type="journal article" date="2017" name="Cell">
        <title>Insights into land plant evolution garnered from the Marchantia polymorpha genome.</title>
        <authorList>
            <person name="Bowman J.L."/>
            <person name="Kohchi T."/>
            <person name="Yamato K.T."/>
            <person name="Jenkins J."/>
            <person name="Shu S."/>
            <person name="Ishizaki K."/>
            <person name="Yamaoka S."/>
            <person name="Nishihama R."/>
            <person name="Nakamura Y."/>
            <person name="Berger F."/>
            <person name="Adam C."/>
            <person name="Aki S.S."/>
            <person name="Althoff F."/>
            <person name="Araki T."/>
            <person name="Arteaga-Vazquez M.A."/>
            <person name="Balasubrmanian S."/>
            <person name="Barry K."/>
            <person name="Bauer D."/>
            <person name="Boehm C.R."/>
            <person name="Briginshaw L."/>
            <person name="Caballero-Perez J."/>
            <person name="Catarino B."/>
            <person name="Chen F."/>
            <person name="Chiyoda S."/>
            <person name="Chovatia M."/>
            <person name="Davies K.M."/>
            <person name="Delmans M."/>
            <person name="Demura T."/>
            <person name="Dierschke T."/>
            <person name="Dolan L."/>
            <person name="Dorantes-Acosta A.E."/>
            <person name="Eklund D.M."/>
            <person name="Florent S.N."/>
            <person name="Flores-Sandoval E."/>
            <person name="Fujiyama A."/>
            <person name="Fukuzawa H."/>
            <person name="Galik B."/>
            <person name="Grimanelli D."/>
            <person name="Grimwood J."/>
            <person name="Grossniklaus U."/>
            <person name="Hamada T."/>
            <person name="Haseloff J."/>
            <person name="Hetherington A.J."/>
            <person name="Higo A."/>
            <person name="Hirakawa Y."/>
            <person name="Hundley H.N."/>
            <person name="Ikeda Y."/>
            <person name="Inoue K."/>
            <person name="Inoue S.I."/>
            <person name="Ishida S."/>
            <person name="Jia Q."/>
            <person name="Kakita M."/>
            <person name="Kanazawa T."/>
            <person name="Kawai Y."/>
            <person name="Kawashima T."/>
            <person name="Kennedy M."/>
            <person name="Kinose K."/>
            <person name="Kinoshita T."/>
            <person name="Kohara Y."/>
            <person name="Koide E."/>
            <person name="Komatsu K."/>
            <person name="Kopischke S."/>
            <person name="Kubo M."/>
            <person name="Kyozuka J."/>
            <person name="Lagercrantz U."/>
            <person name="Lin S.S."/>
            <person name="Lindquist E."/>
            <person name="Lipzen A.M."/>
            <person name="Lu C.W."/>
            <person name="De Luna E."/>
            <person name="Martienssen R.A."/>
            <person name="Minamino N."/>
            <person name="Mizutani M."/>
            <person name="Mizutani M."/>
            <person name="Mochizuki N."/>
            <person name="Monte I."/>
            <person name="Mosher R."/>
            <person name="Nagasaki H."/>
            <person name="Nakagami H."/>
            <person name="Naramoto S."/>
            <person name="Nishitani K."/>
            <person name="Ohtani M."/>
            <person name="Okamoto T."/>
            <person name="Okumura M."/>
            <person name="Phillips J."/>
            <person name="Pollak B."/>
            <person name="Reinders A."/>
            <person name="Rovekamp M."/>
            <person name="Sano R."/>
            <person name="Sawa S."/>
            <person name="Schmid M.W."/>
            <person name="Shirakawa M."/>
            <person name="Solano R."/>
            <person name="Spunde A."/>
            <person name="Suetsugu N."/>
            <person name="Sugano S."/>
            <person name="Sugiyama A."/>
            <person name="Sun R."/>
            <person name="Suzuki Y."/>
            <person name="Takenaka M."/>
            <person name="Takezawa D."/>
            <person name="Tomogane H."/>
            <person name="Tsuzuki M."/>
            <person name="Ueda T."/>
            <person name="Umeda M."/>
            <person name="Ward J.M."/>
            <person name="Watanabe Y."/>
            <person name="Yazaki K."/>
            <person name="Yokoyama R."/>
            <person name="Yoshitake Y."/>
            <person name="Yotsui I."/>
            <person name="Zachgo S."/>
            <person name="Schmutz J."/>
        </authorList>
    </citation>
    <scope>NUCLEOTIDE SEQUENCE [LARGE SCALE GENOMIC DNA]</scope>
    <source>
        <strain evidence="3">Tak-1</strain>
    </source>
</reference>
<name>A0A2R6X9B8_MARPO</name>
<keyword evidence="3" id="KW-1185">Reference proteome</keyword>
<feature type="transmembrane region" description="Helical" evidence="1">
    <location>
        <begin position="21"/>
        <end position="42"/>
    </location>
</feature>
<organism evidence="2 3">
    <name type="scientific">Marchantia polymorpha</name>
    <name type="common">Common liverwort</name>
    <name type="synonym">Marchantia aquatica</name>
    <dbReference type="NCBI Taxonomy" id="3197"/>
    <lineage>
        <taxon>Eukaryota</taxon>
        <taxon>Viridiplantae</taxon>
        <taxon>Streptophyta</taxon>
        <taxon>Embryophyta</taxon>
        <taxon>Marchantiophyta</taxon>
        <taxon>Marchantiopsida</taxon>
        <taxon>Marchantiidae</taxon>
        <taxon>Marchantiales</taxon>
        <taxon>Marchantiaceae</taxon>
        <taxon>Marchantia</taxon>
    </lineage>
</organism>
<evidence type="ECO:0000313" key="2">
    <source>
        <dbReference type="EMBL" id="PTQ42698.1"/>
    </source>
</evidence>